<proteinExistence type="predicted"/>
<feature type="region of interest" description="Disordered" evidence="1">
    <location>
        <begin position="15"/>
        <end position="47"/>
    </location>
</feature>
<reference evidence="4" key="3">
    <citation type="submission" date="2025-04" db="UniProtKB">
        <authorList>
            <consortium name="RefSeq"/>
        </authorList>
    </citation>
    <scope>IDENTIFICATION</scope>
    <source>
        <strain evidence="4">CBS 304.34</strain>
    </source>
</reference>
<protein>
    <submittedName>
        <fullName evidence="2 4">Uncharacterized protein</fullName>
    </submittedName>
</protein>
<reference evidence="4" key="2">
    <citation type="submission" date="2020-04" db="EMBL/GenBank/DDBJ databases">
        <authorList>
            <consortium name="NCBI Genome Project"/>
        </authorList>
    </citation>
    <scope>NUCLEOTIDE SEQUENCE</scope>
    <source>
        <strain evidence="4">CBS 304.34</strain>
    </source>
</reference>
<dbReference type="GeneID" id="54454802"/>
<dbReference type="Proteomes" id="UP000504636">
    <property type="component" value="Unplaced"/>
</dbReference>
<evidence type="ECO:0000313" key="4">
    <source>
        <dbReference type="RefSeq" id="XP_033579707.1"/>
    </source>
</evidence>
<gene>
    <name evidence="2 4" type="ORF">BDZ99DRAFT_273154</name>
</gene>
<accession>A0A6A6YWH4</accession>
<sequence>MVICGVVIRLTAKQQSRMRDKAAPSQRSSRRRELSRPPKPASRIPFLRKRREQRLQTGLLFSRLPAELRSMIFSYFFGNPDDVVHILWMDKSLTHARFQTAKSQEDGDIRRLCFRDSLPPPAGLYSSSYGDWAALLS</sequence>
<keyword evidence="3" id="KW-1185">Reference proteome</keyword>
<evidence type="ECO:0000313" key="2">
    <source>
        <dbReference type="EMBL" id="KAF2812743.1"/>
    </source>
</evidence>
<organism evidence="2">
    <name type="scientific">Mytilinidion resinicola</name>
    <dbReference type="NCBI Taxonomy" id="574789"/>
    <lineage>
        <taxon>Eukaryota</taxon>
        <taxon>Fungi</taxon>
        <taxon>Dikarya</taxon>
        <taxon>Ascomycota</taxon>
        <taxon>Pezizomycotina</taxon>
        <taxon>Dothideomycetes</taxon>
        <taxon>Pleosporomycetidae</taxon>
        <taxon>Mytilinidiales</taxon>
        <taxon>Mytilinidiaceae</taxon>
        <taxon>Mytilinidion</taxon>
    </lineage>
</organism>
<dbReference type="RefSeq" id="XP_033579707.1">
    <property type="nucleotide sequence ID" value="XM_033713909.1"/>
</dbReference>
<dbReference type="AlphaFoldDB" id="A0A6A6YWH4"/>
<evidence type="ECO:0000256" key="1">
    <source>
        <dbReference type="SAM" id="MobiDB-lite"/>
    </source>
</evidence>
<reference evidence="2 4" key="1">
    <citation type="journal article" date="2020" name="Stud. Mycol.">
        <title>101 Dothideomycetes genomes: a test case for predicting lifestyles and emergence of pathogens.</title>
        <authorList>
            <person name="Haridas S."/>
            <person name="Albert R."/>
            <person name="Binder M."/>
            <person name="Bloem J."/>
            <person name="Labutti K."/>
            <person name="Salamov A."/>
            <person name="Andreopoulos B."/>
            <person name="Baker S."/>
            <person name="Barry K."/>
            <person name="Bills G."/>
            <person name="Bluhm B."/>
            <person name="Cannon C."/>
            <person name="Castanera R."/>
            <person name="Culley D."/>
            <person name="Daum C."/>
            <person name="Ezra D."/>
            <person name="Gonzalez J."/>
            <person name="Henrissat B."/>
            <person name="Kuo A."/>
            <person name="Liang C."/>
            <person name="Lipzen A."/>
            <person name="Lutzoni F."/>
            <person name="Magnuson J."/>
            <person name="Mondo S."/>
            <person name="Nolan M."/>
            <person name="Ohm R."/>
            <person name="Pangilinan J."/>
            <person name="Park H.-J."/>
            <person name="Ramirez L."/>
            <person name="Alfaro M."/>
            <person name="Sun H."/>
            <person name="Tritt A."/>
            <person name="Yoshinaga Y."/>
            <person name="Zwiers L.-H."/>
            <person name="Turgeon B."/>
            <person name="Goodwin S."/>
            <person name="Spatafora J."/>
            <person name="Crous P."/>
            <person name="Grigoriev I."/>
        </authorList>
    </citation>
    <scope>NUCLEOTIDE SEQUENCE</scope>
    <source>
        <strain evidence="2 4">CBS 304.34</strain>
    </source>
</reference>
<evidence type="ECO:0000313" key="3">
    <source>
        <dbReference type="Proteomes" id="UP000504636"/>
    </source>
</evidence>
<name>A0A6A6YWH4_9PEZI</name>
<dbReference type="EMBL" id="MU003697">
    <property type="protein sequence ID" value="KAF2812743.1"/>
    <property type="molecule type" value="Genomic_DNA"/>
</dbReference>